<dbReference type="AlphaFoldDB" id="A0A6A7KAY6"/>
<dbReference type="PANTHER" id="PTHR34322">
    <property type="entry name" value="TRANSPOSASE, Y1_TNP DOMAIN-CONTAINING"/>
    <property type="match status" value="1"/>
</dbReference>
<dbReference type="Gene3D" id="3.30.70.1290">
    <property type="entry name" value="Transposase IS200-like"/>
    <property type="match status" value="1"/>
</dbReference>
<reference evidence="2 3" key="1">
    <citation type="submission" date="2019-10" db="EMBL/GenBank/DDBJ databases">
        <title>Alkalibaculum tamaniensis sp.nov., a new alkaliphilic acetogen, isolated on methoxylated aromatics from a mud volcano.</title>
        <authorList>
            <person name="Khomyakova M.A."/>
            <person name="Merkel A.Y."/>
            <person name="Bonch-Osmolovskaya E.A."/>
            <person name="Slobodkin A.I."/>
        </authorList>
    </citation>
    <scope>NUCLEOTIDE SEQUENCE [LARGE SCALE GENOMIC DNA]</scope>
    <source>
        <strain evidence="2 3">M08DMB</strain>
    </source>
</reference>
<keyword evidence="3" id="KW-1185">Reference proteome</keyword>
<organism evidence="2 3">
    <name type="scientific">Alkalibaculum sporogenes</name>
    <dbReference type="NCBI Taxonomy" id="2655001"/>
    <lineage>
        <taxon>Bacteria</taxon>
        <taxon>Bacillati</taxon>
        <taxon>Bacillota</taxon>
        <taxon>Clostridia</taxon>
        <taxon>Eubacteriales</taxon>
        <taxon>Eubacteriaceae</taxon>
        <taxon>Alkalibaculum</taxon>
    </lineage>
</organism>
<dbReference type="InterPro" id="IPR002686">
    <property type="entry name" value="Transposase_17"/>
</dbReference>
<dbReference type="GO" id="GO:0006313">
    <property type="term" value="P:DNA transposition"/>
    <property type="evidence" value="ECO:0007669"/>
    <property type="project" value="InterPro"/>
</dbReference>
<dbReference type="SMART" id="SM01321">
    <property type="entry name" value="Y1_Tnp"/>
    <property type="match status" value="1"/>
</dbReference>
<comment type="caution">
    <text evidence="2">The sequence shown here is derived from an EMBL/GenBank/DDBJ whole genome shotgun (WGS) entry which is preliminary data.</text>
</comment>
<sequence length="261" mass="31134">MSRMPREVSESNYYHVMVVGNDNKNIFIEDMDKKKILLIVKKYSEDNILSLLAYCVLDTHAHFLIEIHKYDISTIMKKINISYANYYNFKYNSKGHVFYDRFKSECIRDTQYLLPIIRYIHNNPSGNQLLYKWSSYNEYIEDSMEKFLSYNLSAFSEFGNEETESIHNFINYTKIENDDIFLDIEEGIENKINNMIRRYLCKNNIELKDLGYKKNKVHRINLVLMIKNTGKLSIRKIGSLLKLNRGIIYNILREYNNEGEE</sequence>
<dbReference type="PANTHER" id="PTHR34322:SF2">
    <property type="entry name" value="TRANSPOSASE IS200-LIKE DOMAIN-CONTAINING PROTEIN"/>
    <property type="match status" value="1"/>
</dbReference>
<dbReference type="Pfam" id="PF01797">
    <property type="entry name" value="Y1_Tnp"/>
    <property type="match status" value="1"/>
</dbReference>
<proteinExistence type="predicted"/>
<evidence type="ECO:0000313" key="3">
    <source>
        <dbReference type="Proteomes" id="UP000440004"/>
    </source>
</evidence>
<evidence type="ECO:0000259" key="1">
    <source>
        <dbReference type="SMART" id="SM01321"/>
    </source>
</evidence>
<dbReference type="EMBL" id="WHNX01000015">
    <property type="protein sequence ID" value="MPW26193.1"/>
    <property type="molecule type" value="Genomic_DNA"/>
</dbReference>
<evidence type="ECO:0000313" key="2">
    <source>
        <dbReference type="EMBL" id="MPW26193.1"/>
    </source>
</evidence>
<dbReference type="SUPFAM" id="SSF143422">
    <property type="entry name" value="Transposase IS200-like"/>
    <property type="match status" value="1"/>
</dbReference>
<dbReference type="GO" id="GO:0004803">
    <property type="term" value="F:transposase activity"/>
    <property type="evidence" value="ECO:0007669"/>
    <property type="project" value="InterPro"/>
</dbReference>
<dbReference type="Proteomes" id="UP000440004">
    <property type="component" value="Unassembled WGS sequence"/>
</dbReference>
<gene>
    <name evidence="2" type="ORF">GC105_10370</name>
</gene>
<dbReference type="GO" id="GO:0003677">
    <property type="term" value="F:DNA binding"/>
    <property type="evidence" value="ECO:0007669"/>
    <property type="project" value="InterPro"/>
</dbReference>
<feature type="domain" description="Transposase IS200-like" evidence="1">
    <location>
        <begin position="9"/>
        <end position="123"/>
    </location>
</feature>
<name>A0A6A7KAY6_9FIRM</name>
<accession>A0A6A7KAY6</accession>
<dbReference type="InterPro" id="IPR036515">
    <property type="entry name" value="Transposase_17_sf"/>
</dbReference>
<protein>
    <recommendedName>
        <fullName evidence="1">Transposase IS200-like domain-containing protein</fullName>
    </recommendedName>
</protein>